<dbReference type="PROSITE" id="PS50838">
    <property type="entry name" value="MAGE"/>
    <property type="match status" value="1"/>
</dbReference>
<evidence type="ECO:0000313" key="3">
    <source>
        <dbReference type="Proteomes" id="UP000694871"/>
    </source>
</evidence>
<reference evidence="4" key="1">
    <citation type="submission" date="2025-08" db="UniProtKB">
        <authorList>
            <consortium name="RefSeq"/>
        </authorList>
    </citation>
    <scope>IDENTIFICATION</scope>
</reference>
<protein>
    <submittedName>
        <fullName evidence="4">Melanoma-associated antigen G1-like</fullName>
    </submittedName>
</protein>
<evidence type="ECO:0000256" key="1">
    <source>
        <dbReference type="SAM" id="MobiDB-lite"/>
    </source>
</evidence>
<dbReference type="Gene3D" id="1.10.10.1210">
    <property type="entry name" value="MAGE homology domain, winged helix WH2 motif"/>
    <property type="match status" value="1"/>
</dbReference>
<sequence>MSQKKRNKRPGPSQVEPMEVDEEYSLSQTPSSSQLQRNVQRRPQSQMEAKVNELVRFLLVKDQKKIPIKRADILKHVIKDYKDVCPELLKRANQTLQQAFGMELVEIDPKSHSYILVSKLPQLERESSKEDEDSPKMGLLTVILSLIFMKGNVIKESAVWEVLRRLRVDPGEKHKVFGDVKKLVTEEFVRQKYLEYNRLPHTEPPESEFRWGPRATKETSKKQILQFVAKIQSKDPTFWTSQYNEAETEANAAGRH</sequence>
<organism evidence="3 4">
    <name type="scientific">Gekko japonicus</name>
    <name type="common">Schlegel's Japanese gecko</name>
    <dbReference type="NCBI Taxonomy" id="146911"/>
    <lineage>
        <taxon>Eukaryota</taxon>
        <taxon>Metazoa</taxon>
        <taxon>Chordata</taxon>
        <taxon>Craniata</taxon>
        <taxon>Vertebrata</taxon>
        <taxon>Euteleostomi</taxon>
        <taxon>Lepidosauria</taxon>
        <taxon>Squamata</taxon>
        <taxon>Bifurcata</taxon>
        <taxon>Gekkota</taxon>
        <taxon>Gekkonidae</taxon>
        <taxon>Gekkoninae</taxon>
        <taxon>Gekko</taxon>
    </lineage>
</organism>
<keyword evidence="3" id="KW-1185">Reference proteome</keyword>
<dbReference type="InterPro" id="IPR002190">
    <property type="entry name" value="MHD_dom"/>
</dbReference>
<gene>
    <name evidence="4" type="primary">LOC107121342</name>
</gene>
<dbReference type="SMART" id="SM01373">
    <property type="entry name" value="MAGE"/>
    <property type="match status" value="1"/>
</dbReference>
<dbReference type="PANTHER" id="PTHR11736:SF14">
    <property type="entry name" value="NSE3 HOMOLOG, SMC5-SMC6 COMPLEX COMPONENT"/>
    <property type="match status" value="1"/>
</dbReference>
<dbReference type="PANTHER" id="PTHR11736">
    <property type="entry name" value="MELANOMA-ASSOCIATED ANTIGEN MAGE ANTIGEN"/>
    <property type="match status" value="1"/>
</dbReference>
<dbReference type="InterPro" id="IPR041899">
    <property type="entry name" value="MAGE_WH2"/>
</dbReference>
<dbReference type="Proteomes" id="UP000694871">
    <property type="component" value="Unplaced"/>
</dbReference>
<feature type="compositionally biased region" description="Low complexity" evidence="1">
    <location>
        <begin position="25"/>
        <end position="36"/>
    </location>
</feature>
<evidence type="ECO:0000259" key="2">
    <source>
        <dbReference type="PROSITE" id="PS50838"/>
    </source>
</evidence>
<dbReference type="GeneID" id="107121342"/>
<feature type="domain" description="MAGE" evidence="2">
    <location>
        <begin position="47"/>
        <end position="246"/>
    </location>
</feature>
<dbReference type="RefSeq" id="XP_015279741.1">
    <property type="nucleotide sequence ID" value="XM_015424255.1"/>
</dbReference>
<dbReference type="InterPro" id="IPR037445">
    <property type="entry name" value="MAGE"/>
</dbReference>
<dbReference type="InterPro" id="IPR041898">
    <property type="entry name" value="MAGE_WH1"/>
</dbReference>
<name>A0ABM1L1A4_GEKJA</name>
<feature type="compositionally biased region" description="Polar residues" evidence="1">
    <location>
        <begin position="37"/>
        <end position="46"/>
    </location>
</feature>
<proteinExistence type="predicted"/>
<dbReference type="Pfam" id="PF01454">
    <property type="entry name" value="MAGE"/>
    <property type="match status" value="1"/>
</dbReference>
<evidence type="ECO:0000313" key="4">
    <source>
        <dbReference type="RefSeq" id="XP_015279741.1"/>
    </source>
</evidence>
<accession>A0ABM1L1A4</accession>
<dbReference type="Gene3D" id="1.10.10.1200">
    <property type="entry name" value="MAGE homology domain, winged helix WH1 motif"/>
    <property type="match status" value="1"/>
</dbReference>
<feature type="region of interest" description="Disordered" evidence="1">
    <location>
        <begin position="1"/>
        <end position="46"/>
    </location>
</feature>